<reference evidence="2" key="1">
    <citation type="submission" date="2022-01" db="EMBL/GenBank/DDBJ databases">
        <authorList>
            <person name="King R."/>
        </authorList>
    </citation>
    <scope>NUCLEOTIDE SEQUENCE</scope>
</reference>
<sequence length="232" mass="26720">MSKASDKKLRSNSNSLSDSSVIRQSQEALPLVPSEEFLEKLIEKVCKKLVVTLENKIDQKFEDLNQKILRMGENVSKVERRIQDNEYEVQSLNAIVDQLGRKNSLRISGVPEHDKEDILETTLAFLNKHLNISCSQSDIDDVFRIGTVKTKTGFRTILVRFVTTMMRNKVYQAKKLLKNMGISIFEDLSKSNYELFQLAQRKHGRKNVWTMGGKLFIKENEAKRLVNTIKDL</sequence>
<evidence type="ECO:0000313" key="2">
    <source>
        <dbReference type="EMBL" id="CAG9818871.1"/>
    </source>
</evidence>
<dbReference type="EMBL" id="OU896708">
    <property type="protein sequence ID" value="CAG9818871.1"/>
    <property type="molecule type" value="Genomic_DNA"/>
</dbReference>
<feature type="region of interest" description="Disordered" evidence="1">
    <location>
        <begin position="1"/>
        <end position="20"/>
    </location>
</feature>
<dbReference type="Proteomes" id="UP001153737">
    <property type="component" value="Chromosome 2"/>
</dbReference>
<proteinExistence type="predicted"/>
<dbReference type="AlphaFoldDB" id="A0A9N9SGK1"/>
<accession>A0A9N9SGK1</accession>
<name>A0A9N9SGK1_PHACE</name>
<evidence type="ECO:0000313" key="3">
    <source>
        <dbReference type="Proteomes" id="UP001153737"/>
    </source>
</evidence>
<dbReference type="OrthoDB" id="6725610at2759"/>
<dbReference type="Gene3D" id="3.30.70.1820">
    <property type="entry name" value="L1 transposable element, RRM domain"/>
    <property type="match status" value="1"/>
</dbReference>
<gene>
    <name evidence="2" type="ORF">PHAECO_LOCUS6384</name>
</gene>
<reference evidence="2" key="2">
    <citation type="submission" date="2022-10" db="EMBL/GenBank/DDBJ databases">
        <authorList>
            <consortium name="ENA_rothamsted_submissions"/>
            <consortium name="culmorum"/>
            <person name="King R."/>
        </authorList>
    </citation>
    <scope>NUCLEOTIDE SEQUENCE</scope>
</reference>
<organism evidence="2 3">
    <name type="scientific">Phaedon cochleariae</name>
    <name type="common">Mustard beetle</name>
    <dbReference type="NCBI Taxonomy" id="80249"/>
    <lineage>
        <taxon>Eukaryota</taxon>
        <taxon>Metazoa</taxon>
        <taxon>Ecdysozoa</taxon>
        <taxon>Arthropoda</taxon>
        <taxon>Hexapoda</taxon>
        <taxon>Insecta</taxon>
        <taxon>Pterygota</taxon>
        <taxon>Neoptera</taxon>
        <taxon>Endopterygota</taxon>
        <taxon>Coleoptera</taxon>
        <taxon>Polyphaga</taxon>
        <taxon>Cucujiformia</taxon>
        <taxon>Chrysomeloidea</taxon>
        <taxon>Chrysomelidae</taxon>
        <taxon>Chrysomelinae</taxon>
        <taxon>Chrysomelini</taxon>
        <taxon>Phaedon</taxon>
    </lineage>
</organism>
<protein>
    <submittedName>
        <fullName evidence="2">Uncharacterized protein</fullName>
    </submittedName>
</protein>
<feature type="compositionally biased region" description="Low complexity" evidence="1">
    <location>
        <begin position="11"/>
        <end position="20"/>
    </location>
</feature>
<keyword evidence="3" id="KW-1185">Reference proteome</keyword>
<evidence type="ECO:0000256" key="1">
    <source>
        <dbReference type="SAM" id="MobiDB-lite"/>
    </source>
</evidence>